<evidence type="ECO:0000313" key="1">
    <source>
        <dbReference type="EMBL" id="KRX13210.1"/>
    </source>
</evidence>
<organism evidence="1 2">
    <name type="scientific">Trichinella nelsoni</name>
    <dbReference type="NCBI Taxonomy" id="6336"/>
    <lineage>
        <taxon>Eukaryota</taxon>
        <taxon>Metazoa</taxon>
        <taxon>Ecdysozoa</taxon>
        <taxon>Nematoda</taxon>
        <taxon>Enoplea</taxon>
        <taxon>Dorylaimia</taxon>
        <taxon>Trichinellida</taxon>
        <taxon>Trichinellidae</taxon>
        <taxon>Trichinella</taxon>
    </lineage>
</organism>
<dbReference type="OrthoDB" id="10519634at2759"/>
<reference evidence="1 2" key="1">
    <citation type="submission" date="2015-01" db="EMBL/GenBank/DDBJ databases">
        <title>Evolution of Trichinella species and genotypes.</title>
        <authorList>
            <person name="Korhonen P.K."/>
            <person name="Edoardo P."/>
            <person name="Giuseppe L.R."/>
            <person name="Gasser R.B."/>
        </authorList>
    </citation>
    <scope>NUCLEOTIDE SEQUENCE [LARGE SCALE GENOMIC DNA]</scope>
    <source>
        <strain evidence="1">ISS37</strain>
    </source>
</reference>
<protein>
    <submittedName>
        <fullName evidence="1">Uncharacterized protein</fullName>
    </submittedName>
</protein>
<accession>A0A0V0RFY2</accession>
<sequence>MEVPWTEQQSDHSNLSERSRKELCSVYNDEKPPLHFLDLLRANSRFSVVYGLQCTETLAEISKIFCTASLIKNIIGMGTMELFHEASMCLTPDLI</sequence>
<keyword evidence="2" id="KW-1185">Reference proteome</keyword>
<dbReference type="AlphaFoldDB" id="A0A0V0RFY2"/>
<name>A0A0V0RFY2_9BILA</name>
<evidence type="ECO:0000313" key="2">
    <source>
        <dbReference type="Proteomes" id="UP000054630"/>
    </source>
</evidence>
<comment type="caution">
    <text evidence="1">The sequence shown here is derived from an EMBL/GenBank/DDBJ whole genome shotgun (WGS) entry which is preliminary data.</text>
</comment>
<proteinExistence type="predicted"/>
<dbReference type="Proteomes" id="UP000054630">
    <property type="component" value="Unassembled WGS sequence"/>
</dbReference>
<dbReference type="EMBL" id="JYDL01000215">
    <property type="protein sequence ID" value="KRX13210.1"/>
    <property type="molecule type" value="Genomic_DNA"/>
</dbReference>
<gene>
    <name evidence="1" type="ORF">T07_10851</name>
</gene>